<evidence type="ECO:0000256" key="3">
    <source>
        <dbReference type="ARBA" id="ARBA00009188"/>
    </source>
</evidence>
<dbReference type="InParanoid" id="A0A369JA15"/>
<dbReference type="Proteomes" id="UP000076154">
    <property type="component" value="Unassembled WGS sequence"/>
</dbReference>
<evidence type="ECO:0000313" key="13">
    <source>
        <dbReference type="Proteomes" id="UP000076154"/>
    </source>
</evidence>
<dbReference type="EMBL" id="LUEZ02000113">
    <property type="protein sequence ID" value="RDB17285.1"/>
    <property type="molecule type" value="Genomic_DNA"/>
</dbReference>
<gene>
    <name evidence="12" type="ORF">Hypma_001724</name>
</gene>
<dbReference type="OrthoDB" id="3351225at2759"/>
<name>A0A369JA15_HYPMA</name>
<keyword evidence="8" id="KW-0472">Membrane</keyword>
<comment type="function">
    <text evidence="1 11">Component of the MICOS complex, a large protein complex of the mitochondrial inner membrane that plays crucial roles in the maintenance of crista junctions, inner membrane architecture, and formation of contact sites to the outer membrane.</text>
</comment>
<evidence type="ECO:0000256" key="8">
    <source>
        <dbReference type="ARBA" id="ARBA00023136"/>
    </source>
</evidence>
<proteinExistence type="inferred from homology"/>
<comment type="similarity">
    <text evidence="3 11">Belongs to the MICOS complex subunit Mic12 family.</text>
</comment>
<dbReference type="GO" id="GO:0042407">
    <property type="term" value="P:cristae formation"/>
    <property type="evidence" value="ECO:0007669"/>
    <property type="project" value="InterPro"/>
</dbReference>
<dbReference type="GO" id="GO:0044284">
    <property type="term" value="C:mitochondrial crista junction"/>
    <property type="evidence" value="ECO:0007669"/>
    <property type="project" value="InterPro"/>
</dbReference>
<sequence length="117" mass="13034">MSFLISPVSGALVAGGVYYGFSNLITTRTEQHRKDLHTLSVRLTETPTLVQGPPPAAARITHHPFVSILKAKWNQDVEYLFRGFNEWDRRAQDWGKKLLYGTDGRASTSSPADTKST</sequence>
<keyword evidence="5" id="KW-0812">Transmembrane</keyword>
<evidence type="ECO:0000256" key="5">
    <source>
        <dbReference type="ARBA" id="ARBA00022692"/>
    </source>
</evidence>
<comment type="subunit">
    <text evidence="11">Component of the mitochondrial contact site and cristae organizing system (MICOS) complex.</text>
</comment>
<keyword evidence="11" id="KW-0999">Mitochondrion inner membrane</keyword>
<accession>A0A369JA15</accession>
<evidence type="ECO:0000256" key="4">
    <source>
        <dbReference type="ARBA" id="ARBA00018170"/>
    </source>
</evidence>
<protein>
    <recommendedName>
        <fullName evidence="4 11">MICOS complex subunit MIC12</fullName>
    </recommendedName>
    <alternativeName>
        <fullName evidence="10 11">Altered inheritance of mitochondria protein 5, mitochondrial</fullName>
    </alternativeName>
    <alternativeName>
        <fullName evidence="9 11">Found in mitochondrial proteome protein 51</fullName>
    </alternativeName>
</protein>
<evidence type="ECO:0000256" key="7">
    <source>
        <dbReference type="ARBA" id="ARBA00023128"/>
    </source>
</evidence>
<reference evidence="12" key="1">
    <citation type="submission" date="2018-04" db="EMBL/GenBank/DDBJ databases">
        <title>Whole genome sequencing of Hypsizygus marmoreus.</title>
        <authorList>
            <person name="Choi I.-G."/>
            <person name="Min B."/>
            <person name="Kim J.-G."/>
            <person name="Kim S."/>
            <person name="Oh Y.-L."/>
            <person name="Kong W.-S."/>
            <person name="Park H."/>
            <person name="Jeong J."/>
            <person name="Song E.-S."/>
        </authorList>
    </citation>
    <scope>NUCLEOTIDE SEQUENCE [LARGE SCALE GENOMIC DNA]</scope>
    <source>
        <strain evidence="12">51987-8</strain>
    </source>
</reference>
<evidence type="ECO:0000256" key="10">
    <source>
        <dbReference type="ARBA" id="ARBA00032985"/>
    </source>
</evidence>
<evidence type="ECO:0000256" key="6">
    <source>
        <dbReference type="ARBA" id="ARBA00022989"/>
    </source>
</evidence>
<keyword evidence="7 11" id="KW-0496">Mitochondrion</keyword>
<evidence type="ECO:0000256" key="9">
    <source>
        <dbReference type="ARBA" id="ARBA00032159"/>
    </source>
</evidence>
<keyword evidence="6" id="KW-1133">Transmembrane helix</keyword>
<dbReference type="InterPro" id="IPR031463">
    <property type="entry name" value="Mic12"/>
</dbReference>
<evidence type="ECO:0000256" key="2">
    <source>
        <dbReference type="ARBA" id="ARBA00004370"/>
    </source>
</evidence>
<evidence type="ECO:0000313" key="12">
    <source>
        <dbReference type="EMBL" id="RDB17285.1"/>
    </source>
</evidence>
<comment type="caution">
    <text evidence="12">The sequence shown here is derived from an EMBL/GenBank/DDBJ whole genome shotgun (WGS) entry which is preliminary data.</text>
</comment>
<comment type="subcellular location">
    <subcellularLocation>
        <location evidence="2">Membrane</location>
    </subcellularLocation>
    <subcellularLocation>
        <location evidence="11">Mitochondrion inner membrane</location>
        <topology evidence="11">Single-pass membrane protein</topology>
    </subcellularLocation>
</comment>
<evidence type="ECO:0000256" key="11">
    <source>
        <dbReference type="RuleBase" id="RU363010"/>
    </source>
</evidence>
<keyword evidence="13" id="KW-1185">Reference proteome</keyword>
<organism evidence="12 13">
    <name type="scientific">Hypsizygus marmoreus</name>
    <name type="common">White beech mushroom</name>
    <name type="synonym">Agaricus marmoreus</name>
    <dbReference type="NCBI Taxonomy" id="39966"/>
    <lineage>
        <taxon>Eukaryota</taxon>
        <taxon>Fungi</taxon>
        <taxon>Dikarya</taxon>
        <taxon>Basidiomycota</taxon>
        <taxon>Agaricomycotina</taxon>
        <taxon>Agaricomycetes</taxon>
        <taxon>Agaricomycetidae</taxon>
        <taxon>Agaricales</taxon>
        <taxon>Tricholomatineae</taxon>
        <taxon>Lyophyllaceae</taxon>
        <taxon>Hypsizygus</taxon>
    </lineage>
</organism>
<dbReference type="Pfam" id="PF17050">
    <property type="entry name" value="AIM5"/>
    <property type="match status" value="1"/>
</dbReference>
<dbReference type="AlphaFoldDB" id="A0A369JA15"/>
<evidence type="ECO:0000256" key="1">
    <source>
        <dbReference type="ARBA" id="ARBA00002689"/>
    </source>
</evidence>
<dbReference type="GO" id="GO:0061617">
    <property type="term" value="C:MICOS complex"/>
    <property type="evidence" value="ECO:0007669"/>
    <property type="project" value="UniProtKB-UniRule"/>
</dbReference>